<feature type="compositionally biased region" description="Low complexity" evidence="5">
    <location>
        <begin position="1"/>
        <end position="10"/>
    </location>
</feature>
<feature type="compositionally biased region" description="Low complexity" evidence="5">
    <location>
        <begin position="242"/>
        <end position="259"/>
    </location>
</feature>
<evidence type="ECO:0000256" key="5">
    <source>
        <dbReference type="SAM" id="MobiDB-lite"/>
    </source>
</evidence>
<dbReference type="OrthoDB" id="21467at2759"/>
<feature type="region of interest" description="Disordered" evidence="5">
    <location>
        <begin position="1"/>
        <end position="42"/>
    </location>
</feature>
<reference evidence="7" key="1">
    <citation type="submission" date="2020-01" db="EMBL/GenBank/DDBJ databases">
        <title>Development of genomics and gene disruption for Polysphondylium violaceum indicates a role for the polyketide synthase stlB in stalk morphogenesis.</title>
        <authorList>
            <person name="Narita B."/>
            <person name="Kawabe Y."/>
            <person name="Kin K."/>
            <person name="Saito T."/>
            <person name="Gibbs R."/>
            <person name="Kuspa A."/>
            <person name="Muzny D."/>
            <person name="Queller D."/>
            <person name="Richards S."/>
            <person name="Strassman J."/>
            <person name="Sucgang R."/>
            <person name="Worley K."/>
            <person name="Schaap P."/>
        </authorList>
    </citation>
    <scope>NUCLEOTIDE SEQUENCE</scope>
    <source>
        <strain evidence="7">QSvi11</strain>
    </source>
</reference>
<evidence type="ECO:0000313" key="8">
    <source>
        <dbReference type="Proteomes" id="UP000695562"/>
    </source>
</evidence>
<keyword evidence="3" id="KW-0539">Nucleus</keyword>
<dbReference type="PROSITE" id="PS50102">
    <property type="entry name" value="RRM"/>
    <property type="match status" value="1"/>
</dbReference>
<dbReference type="Gene3D" id="3.30.70.330">
    <property type="match status" value="1"/>
</dbReference>
<dbReference type="SMART" id="SM00360">
    <property type="entry name" value="RRM"/>
    <property type="match status" value="1"/>
</dbReference>
<protein>
    <recommendedName>
        <fullName evidence="6">RRM domain-containing protein</fullName>
    </recommendedName>
</protein>
<feature type="region of interest" description="Disordered" evidence="5">
    <location>
        <begin position="241"/>
        <end position="273"/>
    </location>
</feature>
<evidence type="ECO:0000256" key="3">
    <source>
        <dbReference type="ARBA" id="ARBA00023242"/>
    </source>
</evidence>
<dbReference type="GO" id="GO:0005730">
    <property type="term" value="C:nucleolus"/>
    <property type="evidence" value="ECO:0007669"/>
    <property type="project" value="UniProtKB-SubCell"/>
</dbReference>
<gene>
    <name evidence="7" type="ORF">CYY_004445</name>
</gene>
<dbReference type="EMBL" id="AJWJ01000157">
    <property type="protein sequence ID" value="KAF2074235.1"/>
    <property type="molecule type" value="Genomic_DNA"/>
</dbReference>
<dbReference type="AlphaFoldDB" id="A0A8J4UZ83"/>
<feature type="compositionally biased region" description="Basic and acidic residues" evidence="5">
    <location>
        <begin position="20"/>
        <end position="29"/>
    </location>
</feature>
<dbReference type="InterPro" id="IPR035979">
    <property type="entry name" value="RBD_domain_sf"/>
</dbReference>
<keyword evidence="2 4" id="KW-0694">RNA-binding</keyword>
<comment type="subcellular location">
    <subcellularLocation>
        <location evidence="1">Nucleus</location>
        <location evidence="1">Nucleolus</location>
    </subcellularLocation>
</comment>
<proteinExistence type="predicted"/>
<dbReference type="InterPro" id="IPR000504">
    <property type="entry name" value="RRM_dom"/>
</dbReference>
<comment type="caution">
    <text evidence="7">The sequence shown here is derived from an EMBL/GenBank/DDBJ whole genome shotgun (WGS) entry which is preliminary data.</text>
</comment>
<dbReference type="Proteomes" id="UP000695562">
    <property type="component" value="Unassembled WGS sequence"/>
</dbReference>
<keyword evidence="8" id="KW-1185">Reference proteome</keyword>
<evidence type="ECO:0000313" key="7">
    <source>
        <dbReference type="EMBL" id="KAF2074235.1"/>
    </source>
</evidence>
<name>A0A8J4UZ83_9MYCE</name>
<feature type="domain" description="RRM" evidence="6">
    <location>
        <begin position="75"/>
        <end position="152"/>
    </location>
</feature>
<dbReference type="Pfam" id="PF00076">
    <property type="entry name" value="RRM_1"/>
    <property type="match status" value="1"/>
</dbReference>
<dbReference type="SUPFAM" id="SSF54928">
    <property type="entry name" value="RNA-binding domain, RBD"/>
    <property type="match status" value="1"/>
</dbReference>
<evidence type="ECO:0000256" key="2">
    <source>
        <dbReference type="ARBA" id="ARBA00022884"/>
    </source>
</evidence>
<evidence type="ECO:0000256" key="1">
    <source>
        <dbReference type="ARBA" id="ARBA00004604"/>
    </source>
</evidence>
<dbReference type="InterPro" id="IPR012677">
    <property type="entry name" value="Nucleotide-bd_a/b_plait_sf"/>
</dbReference>
<dbReference type="PANTHER" id="PTHR46754">
    <property type="entry name" value="MKI67 FHA DOMAIN-INTERACTING NUCLEOLAR PHOSPHOPROTEIN"/>
    <property type="match status" value="1"/>
</dbReference>
<organism evidence="7 8">
    <name type="scientific">Polysphondylium violaceum</name>
    <dbReference type="NCBI Taxonomy" id="133409"/>
    <lineage>
        <taxon>Eukaryota</taxon>
        <taxon>Amoebozoa</taxon>
        <taxon>Evosea</taxon>
        <taxon>Eumycetozoa</taxon>
        <taxon>Dictyostelia</taxon>
        <taxon>Dictyosteliales</taxon>
        <taxon>Dictyosteliaceae</taxon>
        <taxon>Polysphondylium</taxon>
    </lineage>
</organism>
<evidence type="ECO:0000259" key="6">
    <source>
        <dbReference type="PROSITE" id="PS50102"/>
    </source>
</evidence>
<evidence type="ECO:0000256" key="4">
    <source>
        <dbReference type="PROSITE-ProRule" id="PRU00176"/>
    </source>
</evidence>
<sequence length="300" mass="34066">MSIVNKTAKASQKKVVAKSKKVEKTKSEPIKPQSLKDGFSNSHDVVPLHGDEKLKQKTEEQLAKEKRIIFGKEGSIIKILRLPHGFYEYELFKFFSQFGSIEGVKVDRTKNLKRATRAFVRFGDAEVAQIAKDAMAGYIMFGKRINVSISDFKPPVNTLYTRDNVVKAFKDNKKKMMEADEKIENEIKRYNSMDKSQTDSDVIKMLNDRLEREQLVKEKIKDYGLNYTFTGYSDIIKESLNPKPTTPITTPTTTTTKKSTTSEKKSTTTPVTTTAAPTTVKKLPPNQLLLLKLLNLNKFI</sequence>
<dbReference type="GO" id="GO:0003723">
    <property type="term" value="F:RNA binding"/>
    <property type="evidence" value="ECO:0007669"/>
    <property type="project" value="UniProtKB-UniRule"/>
</dbReference>
<accession>A0A8J4UZ83</accession>